<dbReference type="InterPro" id="IPR001610">
    <property type="entry name" value="PAC"/>
</dbReference>
<dbReference type="PROSITE" id="PS50113">
    <property type="entry name" value="PAC"/>
    <property type="match status" value="2"/>
</dbReference>
<dbReference type="Gene3D" id="3.30.450.20">
    <property type="entry name" value="PAS domain"/>
    <property type="match status" value="3"/>
</dbReference>
<dbReference type="PROSITE" id="PS50112">
    <property type="entry name" value="PAS"/>
    <property type="match status" value="3"/>
</dbReference>
<dbReference type="GO" id="GO:0003824">
    <property type="term" value="F:catalytic activity"/>
    <property type="evidence" value="ECO:0007669"/>
    <property type="project" value="UniProtKB-ARBA"/>
</dbReference>
<feature type="domain" description="PAC" evidence="3">
    <location>
        <begin position="578"/>
        <end position="628"/>
    </location>
</feature>
<dbReference type="PROSITE" id="PS50883">
    <property type="entry name" value="EAL"/>
    <property type="match status" value="1"/>
</dbReference>
<dbReference type="NCBIfam" id="TIGR00254">
    <property type="entry name" value="GGDEF"/>
    <property type="match status" value="1"/>
</dbReference>
<dbReference type="InterPro" id="IPR000700">
    <property type="entry name" value="PAS-assoc_C"/>
</dbReference>
<feature type="domain" description="PAC" evidence="3">
    <location>
        <begin position="328"/>
        <end position="380"/>
    </location>
</feature>
<evidence type="ECO:0000313" key="6">
    <source>
        <dbReference type="EMBL" id="RDH84275.1"/>
    </source>
</evidence>
<dbReference type="InterPro" id="IPR013767">
    <property type="entry name" value="PAS_fold"/>
</dbReference>
<feature type="domain" description="EAL" evidence="4">
    <location>
        <begin position="804"/>
        <end position="1058"/>
    </location>
</feature>
<dbReference type="InterPro" id="IPR035919">
    <property type="entry name" value="EAL_sf"/>
</dbReference>
<feature type="domain" description="PAS" evidence="2">
    <location>
        <begin position="381"/>
        <end position="451"/>
    </location>
</feature>
<accession>A0A370DH56</accession>
<dbReference type="InterPro" id="IPR035965">
    <property type="entry name" value="PAS-like_dom_sf"/>
</dbReference>
<dbReference type="Pfam" id="PF00990">
    <property type="entry name" value="GGDEF"/>
    <property type="match status" value="1"/>
</dbReference>
<dbReference type="InterPro" id="IPR052155">
    <property type="entry name" value="Biofilm_reg_signaling"/>
</dbReference>
<dbReference type="SUPFAM" id="SSF55785">
    <property type="entry name" value="PYP-like sensor domain (PAS domain)"/>
    <property type="match status" value="3"/>
</dbReference>
<dbReference type="Pfam" id="PF00563">
    <property type="entry name" value="EAL"/>
    <property type="match status" value="1"/>
</dbReference>
<evidence type="ECO:0000259" key="2">
    <source>
        <dbReference type="PROSITE" id="PS50112"/>
    </source>
</evidence>
<evidence type="ECO:0000259" key="3">
    <source>
        <dbReference type="PROSITE" id="PS50113"/>
    </source>
</evidence>
<evidence type="ECO:0000313" key="7">
    <source>
        <dbReference type="Proteomes" id="UP000254771"/>
    </source>
</evidence>
<dbReference type="SMART" id="SM00267">
    <property type="entry name" value="GGDEF"/>
    <property type="match status" value="1"/>
</dbReference>
<evidence type="ECO:0000256" key="1">
    <source>
        <dbReference type="ARBA" id="ARBA00001946"/>
    </source>
</evidence>
<gene>
    <name evidence="6" type="ORF">DIZ78_12860</name>
</gene>
<dbReference type="Gene3D" id="3.20.20.450">
    <property type="entry name" value="EAL domain"/>
    <property type="match status" value="1"/>
</dbReference>
<dbReference type="SUPFAM" id="SSF141868">
    <property type="entry name" value="EAL domain-like"/>
    <property type="match status" value="1"/>
</dbReference>
<dbReference type="CDD" id="cd01948">
    <property type="entry name" value="EAL"/>
    <property type="match status" value="1"/>
</dbReference>
<protein>
    <submittedName>
        <fullName evidence="6">GGDEF domain-containing protein</fullName>
    </submittedName>
</protein>
<dbReference type="AlphaFoldDB" id="A0A370DH56"/>
<dbReference type="Pfam" id="PF13426">
    <property type="entry name" value="PAS_9"/>
    <property type="match status" value="2"/>
</dbReference>
<dbReference type="InterPro" id="IPR001633">
    <property type="entry name" value="EAL_dom"/>
</dbReference>
<dbReference type="PANTHER" id="PTHR44757">
    <property type="entry name" value="DIGUANYLATE CYCLASE DGCP"/>
    <property type="match status" value="1"/>
</dbReference>
<dbReference type="FunFam" id="3.30.70.270:FF:000001">
    <property type="entry name" value="Diguanylate cyclase domain protein"/>
    <property type="match status" value="1"/>
</dbReference>
<dbReference type="InterPro" id="IPR000160">
    <property type="entry name" value="GGDEF_dom"/>
</dbReference>
<proteinExistence type="predicted"/>
<dbReference type="PANTHER" id="PTHR44757:SF4">
    <property type="entry name" value="DIGUANYLATE CYCLASE DGCE-RELATED"/>
    <property type="match status" value="1"/>
</dbReference>
<dbReference type="InterPro" id="IPR043128">
    <property type="entry name" value="Rev_trsase/Diguanyl_cyclase"/>
</dbReference>
<dbReference type="CDD" id="cd01949">
    <property type="entry name" value="GGDEF"/>
    <property type="match status" value="1"/>
</dbReference>
<dbReference type="SMART" id="SM00086">
    <property type="entry name" value="PAC"/>
    <property type="match status" value="2"/>
</dbReference>
<dbReference type="Proteomes" id="UP000254771">
    <property type="component" value="Unassembled WGS sequence"/>
</dbReference>
<keyword evidence="7" id="KW-1185">Reference proteome</keyword>
<feature type="domain" description="PAS" evidence="2">
    <location>
        <begin position="504"/>
        <end position="550"/>
    </location>
</feature>
<sequence length="1058" mass="119353">MAAALILLALGVREYQNFHTFHKQLAETQVTDGAREIALRLREIHTSVALFILQETQLLSDLADDPLSDEQYNRTRQRIKLHFPDTEGFMLADHEGVSLLDDPLATLDDQRLFDFKQFAQGRQQATIIRRLSNNSYQYDIMVPWSGKKGNRGIFFVAFRCKAICRLLATHQVYGHTLNLYPLNPDDPVDNPKQKAITAEVPGIGWILANSFTPSLFSNKFAEISLVGISILLGFFALSLILYRKARKEESEREVTEQRYRDLLETSEDLIWNIDNKGYITQINDAAWPILGYSQEELIGRPLVEMIPDNELKTQFKSIRELLKGTPWNNHITRLNSGDGREVHLRFNALPVIDENGSYIGATGTASNITEQVRAMEVLSEKESRYRQMFEVNQAIKLILDAKSGKIIEANSAAARLYGHSIIDLKKMNYSRLNNRSASQLRKQLNAISQGNISSYQELHTSASGTKHDVEIQVNPTGTDGNTLLYLIITDVTEREKSLRALRDNEQKLQGIIEAAVEGIIMFDTAGIVQLFNPAAEMMFGYLEEDILGSNIGQLFSQKQAHASSTNILDTLGLSPDSNARELVGVRKDGSNLPVRLSISRLELDDQTHYVTLIQDISESHQAHERLTYLAQHDVLTGLLNRAEFERRLAVLISVKKTPKEHHVLCFMDVDQFKLINDTCGHKAGDELLQQLAIITKSQLKKFELIGRVGGDEFGVLLSNCSMERAETICSNLLQTIRNFLFTWEDRSFDVAVSIGLSGFSPMEESTSSILSTADVACHMAKEQGRNRLHIYHSGDAELIRHHGDMHLVADINQALNEGRFHLYAQPIVSVGDTGKRHYEVLVRMFGEAGELIIPDNFIPAAERYILMPAIDRWIINQLFSTQGENLRHWSEMHPEKGHFLFAINLSGTSLTDEGFLNYLERLFKDWDIPHHAICFEITETAAVANLDRAQHLIERLKSLGCSFALDDFGTGLSSYTYLKDLPVDYLKIDGSFVRNMAKDPVDYAMVESINQIGHILGLKTIAEWAEDEATLLQLRVLNVDYAQGYGVGEPRSLDEFEL</sequence>
<evidence type="ECO:0000259" key="4">
    <source>
        <dbReference type="PROSITE" id="PS50883"/>
    </source>
</evidence>
<organism evidence="6 7">
    <name type="scientific">endosymbiont of Escarpia spicata</name>
    <dbReference type="NCBI Taxonomy" id="2200908"/>
    <lineage>
        <taxon>Bacteria</taxon>
        <taxon>Pseudomonadati</taxon>
        <taxon>Pseudomonadota</taxon>
        <taxon>Gammaproteobacteria</taxon>
        <taxon>sulfur-oxidizing symbionts</taxon>
    </lineage>
</organism>
<dbReference type="CDD" id="cd00130">
    <property type="entry name" value="PAS"/>
    <property type="match status" value="2"/>
</dbReference>
<dbReference type="InterPro" id="IPR029787">
    <property type="entry name" value="Nucleotide_cyclase"/>
</dbReference>
<dbReference type="InterPro" id="IPR000014">
    <property type="entry name" value="PAS"/>
</dbReference>
<dbReference type="Gene3D" id="3.30.70.270">
    <property type="match status" value="1"/>
</dbReference>
<reference evidence="6 7" key="1">
    <citation type="journal article" date="2018" name="ISME J.">
        <title>Endosymbiont genomes yield clues of tubeworm success.</title>
        <authorList>
            <person name="Li Y."/>
            <person name="Liles M.R."/>
            <person name="Halanych K.M."/>
        </authorList>
    </citation>
    <scope>NUCLEOTIDE SEQUENCE [LARGE SCALE GENOMIC DNA]</scope>
    <source>
        <strain evidence="6">A1462</strain>
    </source>
</reference>
<name>A0A370DH56_9GAMM</name>
<dbReference type="EMBL" id="QFXE01000016">
    <property type="protein sequence ID" value="RDH84275.1"/>
    <property type="molecule type" value="Genomic_DNA"/>
</dbReference>
<dbReference type="NCBIfam" id="TIGR00229">
    <property type="entry name" value="sensory_box"/>
    <property type="match status" value="3"/>
</dbReference>
<dbReference type="GO" id="GO:0006355">
    <property type="term" value="P:regulation of DNA-templated transcription"/>
    <property type="evidence" value="ECO:0007669"/>
    <property type="project" value="InterPro"/>
</dbReference>
<dbReference type="SMART" id="SM00091">
    <property type="entry name" value="PAS"/>
    <property type="match status" value="3"/>
</dbReference>
<dbReference type="PROSITE" id="PS50887">
    <property type="entry name" value="GGDEF"/>
    <property type="match status" value="1"/>
</dbReference>
<feature type="domain" description="GGDEF" evidence="5">
    <location>
        <begin position="660"/>
        <end position="793"/>
    </location>
</feature>
<evidence type="ECO:0000259" key="5">
    <source>
        <dbReference type="PROSITE" id="PS50887"/>
    </source>
</evidence>
<comment type="caution">
    <text evidence="6">The sequence shown here is derived from an EMBL/GenBank/DDBJ whole genome shotgun (WGS) entry which is preliminary data.</text>
</comment>
<comment type="cofactor">
    <cofactor evidence="1">
        <name>Mg(2+)</name>
        <dbReference type="ChEBI" id="CHEBI:18420"/>
    </cofactor>
</comment>
<dbReference type="Pfam" id="PF00989">
    <property type="entry name" value="PAS"/>
    <property type="match status" value="1"/>
</dbReference>
<feature type="domain" description="PAS" evidence="2">
    <location>
        <begin position="255"/>
        <end position="325"/>
    </location>
</feature>
<dbReference type="SMART" id="SM00052">
    <property type="entry name" value="EAL"/>
    <property type="match status" value="1"/>
</dbReference>
<dbReference type="SUPFAM" id="SSF55073">
    <property type="entry name" value="Nucleotide cyclase"/>
    <property type="match status" value="1"/>
</dbReference>